<feature type="chain" id="PRO_5038123492" description="Lipoprotein" evidence="2">
    <location>
        <begin position="19"/>
        <end position="528"/>
    </location>
</feature>
<evidence type="ECO:0000256" key="1">
    <source>
        <dbReference type="SAM" id="MobiDB-lite"/>
    </source>
</evidence>
<dbReference type="AlphaFoldDB" id="A0A916TTD8"/>
<dbReference type="RefSeq" id="WP_188772005.1">
    <property type="nucleotide sequence ID" value="NZ_BMHK01000017.1"/>
</dbReference>
<feature type="region of interest" description="Disordered" evidence="1">
    <location>
        <begin position="31"/>
        <end position="54"/>
    </location>
</feature>
<evidence type="ECO:0000256" key="2">
    <source>
        <dbReference type="SAM" id="SignalP"/>
    </source>
</evidence>
<accession>A0A916TTD8</accession>
<dbReference type="Proteomes" id="UP000608154">
    <property type="component" value="Unassembled WGS sequence"/>
</dbReference>
<dbReference type="PANTHER" id="PTHR41339:SF1">
    <property type="entry name" value="SECRETED PROTEIN"/>
    <property type="match status" value="1"/>
</dbReference>
<comment type="caution">
    <text evidence="3">The sequence shown here is derived from an EMBL/GenBank/DDBJ whole genome shotgun (WGS) entry which is preliminary data.</text>
</comment>
<reference evidence="3" key="2">
    <citation type="submission" date="2020-09" db="EMBL/GenBank/DDBJ databases">
        <authorList>
            <person name="Sun Q."/>
            <person name="Zhou Y."/>
        </authorList>
    </citation>
    <scope>NUCLEOTIDE SEQUENCE</scope>
    <source>
        <strain evidence="3">CGMCC 1.15095</strain>
    </source>
</reference>
<reference evidence="3" key="1">
    <citation type="journal article" date="2014" name="Int. J. Syst. Evol. Microbiol.">
        <title>Complete genome sequence of Corynebacterium casei LMG S-19264T (=DSM 44701T), isolated from a smear-ripened cheese.</title>
        <authorList>
            <consortium name="US DOE Joint Genome Institute (JGI-PGF)"/>
            <person name="Walter F."/>
            <person name="Albersmeier A."/>
            <person name="Kalinowski J."/>
            <person name="Ruckert C."/>
        </authorList>
    </citation>
    <scope>NUCLEOTIDE SEQUENCE</scope>
    <source>
        <strain evidence="3">CGMCC 1.15095</strain>
    </source>
</reference>
<keyword evidence="2" id="KW-0732">Signal</keyword>
<feature type="signal peptide" evidence="2">
    <location>
        <begin position="1"/>
        <end position="18"/>
    </location>
</feature>
<dbReference type="EMBL" id="BMHK01000017">
    <property type="protein sequence ID" value="GGC06355.1"/>
    <property type="molecule type" value="Genomic_DNA"/>
</dbReference>
<gene>
    <name evidence="3" type="ORF">GCM10011494_26260</name>
</gene>
<name>A0A916TTD8_9SPHN</name>
<sequence>MKKISGLLLLGCSALALAGCGADDISSPGGSGIVINNPTPTPAPTPTPTSGTVTPAADCPSIAATGGLTNSGTISGPEGTWRVCTLPALIDASTVLTKEDGVLYRLNGRVDVGCDGGFSAPTAAGFTTTTASCGGRNLTSDTNVTLTIDPGVIIYGENGSEPAWLAVNRGNKIDAQGTATAPIIFTSAQNVRGTNDDTDQGQWGGVVLLGRAPVTDCTVGSLATNNCERDTEGSANPARFGGNDATYDAGTMKYFQIRYSGFVLGLGSELQSLTTGGIGSGTTLDYFQSVNSSDDGAEFFGGVVNFKHYIAVNADDDSLDADTGVQGKFQYVLLLQRDADGDSFMEIDSNGAEGDTPRTNLIVANFTAVQPGDNANGSAAVLNRGNSDVTWVNGIVNVPNNECLRLNGSGTTAQRTTFTAHSTVLTCNAAKFLGTGSYTATDVQTAFNAGTNNNDAFTSTLTNTFVNGSNESGTPAYANIQTLSSFFDATDYIGAVKDASDTWYRGWTCDNATADFGSGQLCTALPTT</sequence>
<proteinExistence type="predicted"/>
<dbReference type="PROSITE" id="PS51257">
    <property type="entry name" value="PROKAR_LIPOPROTEIN"/>
    <property type="match status" value="1"/>
</dbReference>
<evidence type="ECO:0000313" key="3">
    <source>
        <dbReference type="EMBL" id="GGC06355.1"/>
    </source>
</evidence>
<dbReference type="PANTHER" id="PTHR41339">
    <property type="entry name" value="LIPL48"/>
    <property type="match status" value="1"/>
</dbReference>
<evidence type="ECO:0000313" key="4">
    <source>
        <dbReference type="Proteomes" id="UP000608154"/>
    </source>
</evidence>
<organism evidence="3 4">
    <name type="scientific">Novosphingobium endophyticum</name>
    <dbReference type="NCBI Taxonomy" id="1955250"/>
    <lineage>
        <taxon>Bacteria</taxon>
        <taxon>Pseudomonadati</taxon>
        <taxon>Pseudomonadota</taxon>
        <taxon>Alphaproteobacteria</taxon>
        <taxon>Sphingomonadales</taxon>
        <taxon>Sphingomonadaceae</taxon>
        <taxon>Novosphingobium</taxon>
    </lineage>
</organism>
<evidence type="ECO:0008006" key="5">
    <source>
        <dbReference type="Google" id="ProtNLM"/>
    </source>
</evidence>
<keyword evidence="4" id="KW-1185">Reference proteome</keyword>
<protein>
    <recommendedName>
        <fullName evidence="5">Lipoprotein</fullName>
    </recommendedName>
</protein>